<dbReference type="AlphaFoldDB" id="A0A9W8KXR5"/>
<feature type="transmembrane region" description="Helical" evidence="1">
    <location>
        <begin position="35"/>
        <end position="56"/>
    </location>
</feature>
<feature type="transmembrane region" description="Helical" evidence="1">
    <location>
        <begin position="156"/>
        <end position="176"/>
    </location>
</feature>
<evidence type="ECO:0000313" key="3">
    <source>
        <dbReference type="Proteomes" id="UP001151518"/>
    </source>
</evidence>
<proteinExistence type="predicted"/>
<dbReference type="Proteomes" id="UP001151518">
    <property type="component" value="Unassembled WGS sequence"/>
</dbReference>
<feature type="transmembrane region" description="Helical" evidence="1">
    <location>
        <begin position="211"/>
        <end position="233"/>
    </location>
</feature>
<keyword evidence="1" id="KW-1133">Transmembrane helix</keyword>
<feature type="transmembrane region" description="Helical" evidence="1">
    <location>
        <begin position="68"/>
        <end position="88"/>
    </location>
</feature>
<feature type="transmembrane region" description="Helical" evidence="1">
    <location>
        <begin position="182"/>
        <end position="199"/>
    </location>
</feature>
<keyword evidence="1" id="KW-0472">Membrane</keyword>
<name>A0A9W8KXR5_9FUNG</name>
<gene>
    <name evidence="2" type="ORF">GGI25_004055</name>
</gene>
<keyword evidence="1" id="KW-0812">Transmembrane</keyword>
<dbReference type="OrthoDB" id="5578777at2759"/>
<comment type="caution">
    <text evidence="2">The sequence shown here is derived from an EMBL/GenBank/DDBJ whole genome shotgun (WGS) entry which is preliminary data.</text>
</comment>
<protein>
    <submittedName>
        <fullName evidence="2">Uncharacterized protein</fullName>
    </submittedName>
</protein>
<reference evidence="2" key="1">
    <citation type="submission" date="2022-07" db="EMBL/GenBank/DDBJ databases">
        <title>Phylogenomic reconstructions and comparative analyses of Kickxellomycotina fungi.</title>
        <authorList>
            <person name="Reynolds N.K."/>
            <person name="Stajich J.E."/>
            <person name="Barry K."/>
            <person name="Grigoriev I.V."/>
            <person name="Crous P."/>
            <person name="Smith M.E."/>
        </authorList>
    </citation>
    <scope>NUCLEOTIDE SEQUENCE</scope>
    <source>
        <strain evidence="2">NRRL 3115</strain>
    </source>
</reference>
<evidence type="ECO:0000256" key="1">
    <source>
        <dbReference type="SAM" id="Phobius"/>
    </source>
</evidence>
<sequence>MTDIAILLPEVLEVENSDIQQTHNRNLQKMRFIKNLLWIAILNMLSTLLFACVFLANRAVVEWFSTYWRWLGSLVGLLAIVSGVIIYANYECLSEDEAKQWGHIFAFVQGQPLGFTISMDKSYVLLSGSVIVLLLLLLLFLVFARQKDYDYAMVAKVMHSSTFGTLCIVIFLPISIAYVKQIAVVVLVVVLLWMILFMLDVEVQKFDETKYVIAGIDLYVNIILKFVLIYLLATAMPKMWDGAV</sequence>
<evidence type="ECO:0000313" key="2">
    <source>
        <dbReference type="EMBL" id="KAJ2675215.1"/>
    </source>
</evidence>
<dbReference type="EMBL" id="JANBTW010000050">
    <property type="protein sequence ID" value="KAJ2675215.1"/>
    <property type="molecule type" value="Genomic_DNA"/>
</dbReference>
<organism evidence="2 3">
    <name type="scientific">Coemansia spiralis</name>
    <dbReference type="NCBI Taxonomy" id="417178"/>
    <lineage>
        <taxon>Eukaryota</taxon>
        <taxon>Fungi</taxon>
        <taxon>Fungi incertae sedis</taxon>
        <taxon>Zoopagomycota</taxon>
        <taxon>Kickxellomycotina</taxon>
        <taxon>Kickxellomycetes</taxon>
        <taxon>Kickxellales</taxon>
        <taxon>Kickxellaceae</taxon>
        <taxon>Coemansia</taxon>
    </lineage>
</organism>
<accession>A0A9W8KXR5</accession>
<feature type="transmembrane region" description="Helical" evidence="1">
    <location>
        <begin position="123"/>
        <end position="144"/>
    </location>
</feature>